<evidence type="ECO:0000313" key="2">
    <source>
        <dbReference type="EMBL" id="MEE2566623.1"/>
    </source>
</evidence>
<dbReference type="RefSeq" id="WP_330196172.1">
    <property type="nucleotide sequence ID" value="NZ_JAZDRO010000003.1"/>
</dbReference>
<dbReference type="Pfam" id="PF10709">
    <property type="entry name" value="DUF2511"/>
    <property type="match status" value="1"/>
</dbReference>
<dbReference type="Proteomes" id="UP001310692">
    <property type="component" value="Unassembled WGS sequence"/>
</dbReference>
<dbReference type="PROSITE" id="PS51257">
    <property type="entry name" value="PROKAR_LIPOPROTEIN"/>
    <property type="match status" value="1"/>
</dbReference>
<keyword evidence="3" id="KW-1185">Reference proteome</keyword>
<keyword evidence="1" id="KW-0732">Signal</keyword>
<organism evidence="2 3">
    <name type="scientific">Hyphobacterium marinum</name>
    <dbReference type="NCBI Taxonomy" id="3116574"/>
    <lineage>
        <taxon>Bacteria</taxon>
        <taxon>Pseudomonadati</taxon>
        <taxon>Pseudomonadota</taxon>
        <taxon>Alphaproteobacteria</taxon>
        <taxon>Maricaulales</taxon>
        <taxon>Maricaulaceae</taxon>
        <taxon>Hyphobacterium</taxon>
    </lineage>
</organism>
<feature type="chain" id="PRO_5046591340" evidence="1">
    <location>
        <begin position="18"/>
        <end position="124"/>
    </location>
</feature>
<proteinExistence type="predicted"/>
<evidence type="ECO:0000256" key="1">
    <source>
        <dbReference type="SAM" id="SignalP"/>
    </source>
</evidence>
<reference evidence="2 3" key="1">
    <citation type="submission" date="2024-01" db="EMBL/GenBank/DDBJ databases">
        <title>Hyphobacterium bacterium isolated from marine sediment.</title>
        <authorList>
            <person name="Zhao S."/>
        </authorList>
    </citation>
    <scope>NUCLEOTIDE SEQUENCE [LARGE SCALE GENOMIC DNA]</scope>
    <source>
        <strain evidence="2 3">Y60-23</strain>
    </source>
</reference>
<dbReference type="InterPro" id="IPR019648">
    <property type="entry name" value="YebY"/>
</dbReference>
<gene>
    <name evidence="2" type="ORF">V0U35_08005</name>
</gene>
<evidence type="ECO:0000313" key="3">
    <source>
        <dbReference type="Proteomes" id="UP001310692"/>
    </source>
</evidence>
<dbReference type="EMBL" id="JAZDRO010000003">
    <property type="protein sequence ID" value="MEE2566623.1"/>
    <property type="molecule type" value="Genomic_DNA"/>
</dbReference>
<protein>
    <submittedName>
        <fullName evidence="2">DUF2511 domain-containing protein</fullName>
    </submittedName>
</protein>
<feature type="signal peptide" evidence="1">
    <location>
        <begin position="1"/>
        <end position="17"/>
    </location>
</feature>
<comment type="caution">
    <text evidence="2">The sequence shown here is derived from an EMBL/GenBank/DDBJ whole genome shotgun (WGS) entry which is preliminary data.</text>
</comment>
<sequence>MRALVPFLLAGAALVTACEAPQDDIDVDAIRETARESARAGDVTAAEFGDDWPFTVDSGRLSCRAPRQALFYANGRTYPLNGAASARSMDHGYASLDRIWRDNPDIPGTKISVGPMISRALELC</sequence>
<accession>A0ABU7LYJ1</accession>
<name>A0ABU7LYJ1_9PROT</name>